<dbReference type="Gene3D" id="3.40.50.880">
    <property type="match status" value="1"/>
</dbReference>
<protein>
    <submittedName>
        <fullName evidence="1">Gamma-glutamyl-gamma-aminobutyrate hydrolase family protein</fullName>
    </submittedName>
</protein>
<dbReference type="InterPro" id="IPR044668">
    <property type="entry name" value="PuuD-like"/>
</dbReference>
<dbReference type="EMBL" id="DXBM01000059">
    <property type="protein sequence ID" value="HIZ46781.1"/>
    <property type="molecule type" value="Genomic_DNA"/>
</dbReference>
<dbReference type="AlphaFoldDB" id="A0A9D2F0N8"/>
<comment type="caution">
    <text evidence="1">The sequence shown here is derived from an EMBL/GenBank/DDBJ whole genome shotgun (WGS) entry which is preliminary data.</text>
</comment>
<dbReference type="Pfam" id="PF07722">
    <property type="entry name" value="Peptidase_C26"/>
    <property type="match status" value="1"/>
</dbReference>
<dbReference type="PROSITE" id="PS51273">
    <property type="entry name" value="GATASE_TYPE_1"/>
    <property type="match status" value="1"/>
</dbReference>
<dbReference type="CDD" id="cd01745">
    <property type="entry name" value="GATase1_2"/>
    <property type="match status" value="1"/>
</dbReference>
<accession>A0A9D2F0N8</accession>
<dbReference type="GO" id="GO:0005829">
    <property type="term" value="C:cytosol"/>
    <property type="evidence" value="ECO:0007669"/>
    <property type="project" value="TreeGrafter"/>
</dbReference>
<dbReference type="GO" id="GO:0033969">
    <property type="term" value="F:gamma-glutamyl-gamma-aminobutyrate hydrolase activity"/>
    <property type="evidence" value="ECO:0007669"/>
    <property type="project" value="TreeGrafter"/>
</dbReference>
<dbReference type="InterPro" id="IPR011697">
    <property type="entry name" value="Peptidase_C26"/>
</dbReference>
<dbReference type="SUPFAM" id="SSF52317">
    <property type="entry name" value="Class I glutamine amidotransferase-like"/>
    <property type="match status" value="1"/>
</dbReference>
<dbReference type="InterPro" id="IPR029062">
    <property type="entry name" value="Class_I_gatase-like"/>
</dbReference>
<evidence type="ECO:0000313" key="2">
    <source>
        <dbReference type="Proteomes" id="UP000824062"/>
    </source>
</evidence>
<gene>
    <name evidence="1" type="ORF">IAA19_07180</name>
</gene>
<reference evidence="1" key="1">
    <citation type="journal article" date="2021" name="PeerJ">
        <title>Extensive microbial diversity within the chicken gut microbiome revealed by metagenomics and culture.</title>
        <authorList>
            <person name="Gilroy R."/>
            <person name="Ravi A."/>
            <person name="Getino M."/>
            <person name="Pursley I."/>
            <person name="Horton D.L."/>
            <person name="Alikhan N.F."/>
            <person name="Baker D."/>
            <person name="Gharbi K."/>
            <person name="Hall N."/>
            <person name="Watson M."/>
            <person name="Adriaenssens E.M."/>
            <person name="Foster-Nyarko E."/>
            <person name="Jarju S."/>
            <person name="Secka A."/>
            <person name="Antonio M."/>
            <person name="Oren A."/>
            <person name="Chaudhuri R.R."/>
            <person name="La Ragione R."/>
            <person name="Hildebrand F."/>
            <person name="Pallen M.J."/>
        </authorList>
    </citation>
    <scope>NUCLEOTIDE SEQUENCE</scope>
    <source>
        <strain evidence="1">ChiHjej12B11-14209</strain>
    </source>
</reference>
<name>A0A9D2F0N8_9ACTN</name>
<dbReference type="GO" id="GO:0006598">
    <property type="term" value="P:polyamine catabolic process"/>
    <property type="evidence" value="ECO:0007669"/>
    <property type="project" value="TreeGrafter"/>
</dbReference>
<proteinExistence type="predicted"/>
<sequence length="239" mass="25674">MPRRPVIGVVPLVDHKLESLWMLPGYFDAVSEAGGVPVMLPLTADPDVLFRALDVVDGVVVTGGQDVGPALYGEKDPAAVGLCSELCPERDAMEVLLVPELVARDVPTLGICRGIQVINAVLGGTLWQDVPRQRPSVVEHHGKPPYDEPVHTVEVLAGTPLSVCVGAGELPVNSYHHQALRDVAPGLTVMAVAADGVVEAVWRPASRFFWAVQWHPEFAHKVDEPSRKIFSALVDAARV</sequence>
<reference evidence="1" key="2">
    <citation type="submission" date="2021-04" db="EMBL/GenBank/DDBJ databases">
        <authorList>
            <person name="Gilroy R."/>
        </authorList>
    </citation>
    <scope>NUCLEOTIDE SEQUENCE</scope>
    <source>
        <strain evidence="1">ChiHjej12B11-14209</strain>
    </source>
</reference>
<dbReference type="PANTHER" id="PTHR43235">
    <property type="entry name" value="GLUTAMINE AMIDOTRANSFERASE PB2B2.05-RELATED"/>
    <property type="match status" value="1"/>
</dbReference>
<dbReference type="Proteomes" id="UP000824062">
    <property type="component" value="Unassembled WGS sequence"/>
</dbReference>
<dbReference type="PANTHER" id="PTHR43235:SF1">
    <property type="entry name" value="GLUTAMINE AMIDOTRANSFERASE PB2B2.05-RELATED"/>
    <property type="match status" value="1"/>
</dbReference>
<evidence type="ECO:0000313" key="1">
    <source>
        <dbReference type="EMBL" id="HIZ46781.1"/>
    </source>
</evidence>
<keyword evidence="1" id="KW-0378">Hydrolase</keyword>
<organism evidence="1 2">
    <name type="scientific">Candidatus Olsenella pullistercoris</name>
    <dbReference type="NCBI Taxonomy" id="2838712"/>
    <lineage>
        <taxon>Bacteria</taxon>
        <taxon>Bacillati</taxon>
        <taxon>Actinomycetota</taxon>
        <taxon>Coriobacteriia</taxon>
        <taxon>Coriobacteriales</taxon>
        <taxon>Atopobiaceae</taxon>
        <taxon>Olsenella</taxon>
    </lineage>
</organism>